<dbReference type="Pfam" id="PF08281">
    <property type="entry name" value="Sigma70_r4_2"/>
    <property type="match status" value="1"/>
</dbReference>
<evidence type="ECO:0000256" key="2">
    <source>
        <dbReference type="ARBA" id="ARBA00023015"/>
    </source>
</evidence>
<dbReference type="InterPro" id="IPR013325">
    <property type="entry name" value="RNA_pol_sigma_r2"/>
</dbReference>
<feature type="domain" description="RNA polymerase sigma factor 70 region 4 type 2" evidence="6">
    <location>
        <begin position="129"/>
        <end position="179"/>
    </location>
</feature>
<dbReference type="OrthoDB" id="1121921at2"/>
<evidence type="ECO:0000259" key="6">
    <source>
        <dbReference type="Pfam" id="PF08281"/>
    </source>
</evidence>
<dbReference type="CDD" id="cd06171">
    <property type="entry name" value="Sigma70_r4"/>
    <property type="match status" value="1"/>
</dbReference>
<dbReference type="NCBIfam" id="TIGR02937">
    <property type="entry name" value="sigma70-ECF"/>
    <property type="match status" value="1"/>
</dbReference>
<dbReference type="Pfam" id="PF04542">
    <property type="entry name" value="Sigma70_r2"/>
    <property type="match status" value="1"/>
</dbReference>
<sequence>MENQNPSNVHQKNWQAYLNGNDQAFENLYMAFADRLYIYGSNLTIDKALVEDAIQEIFCKLYQRDKDLIEVKNIRSYLFVALRNHIRKSLSTDRNHEEHQKRYQAMQPLSEEVPTPSMGCEGQPLQAHVRRAIDDLPPRQKEVLCLRFFEGFDYYEISDIMKISYQVARNYASRGMKRLRADLFTDPKVQYKSVVMAV</sequence>
<dbReference type="EMBL" id="JPOS01000081">
    <property type="protein sequence ID" value="KGE86252.1"/>
    <property type="molecule type" value="Genomic_DNA"/>
</dbReference>
<dbReference type="SUPFAM" id="SSF88659">
    <property type="entry name" value="Sigma3 and sigma4 domains of RNA polymerase sigma factors"/>
    <property type="match status" value="1"/>
</dbReference>
<dbReference type="InterPro" id="IPR013249">
    <property type="entry name" value="RNA_pol_sigma70_r4_t2"/>
</dbReference>
<evidence type="ECO:0000256" key="4">
    <source>
        <dbReference type="ARBA" id="ARBA00023163"/>
    </source>
</evidence>
<dbReference type="Gene3D" id="1.10.1740.10">
    <property type="match status" value="1"/>
</dbReference>
<dbReference type="Gene3D" id="1.10.10.10">
    <property type="entry name" value="Winged helix-like DNA-binding domain superfamily/Winged helix DNA-binding domain"/>
    <property type="match status" value="1"/>
</dbReference>
<evidence type="ECO:0000256" key="3">
    <source>
        <dbReference type="ARBA" id="ARBA00023082"/>
    </source>
</evidence>
<dbReference type="SUPFAM" id="SSF88946">
    <property type="entry name" value="Sigma2 domain of RNA polymerase sigma factors"/>
    <property type="match status" value="1"/>
</dbReference>
<dbReference type="InterPro" id="IPR036388">
    <property type="entry name" value="WH-like_DNA-bd_sf"/>
</dbReference>
<keyword evidence="2" id="KW-0805">Transcription regulation</keyword>
<protein>
    <recommendedName>
        <fullName evidence="9">RNA polymerase sigma factor 70 region 4 type 2 domain-containing protein</fullName>
    </recommendedName>
</protein>
<keyword evidence="3" id="KW-0731">Sigma factor</keyword>
<keyword evidence="8" id="KW-1185">Reference proteome</keyword>
<comment type="similarity">
    <text evidence="1">Belongs to the sigma-70 factor family. ECF subfamily.</text>
</comment>
<dbReference type="PANTHER" id="PTHR43133:SF46">
    <property type="entry name" value="RNA POLYMERASE SIGMA-70 FACTOR ECF SUBFAMILY"/>
    <property type="match status" value="1"/>
</dbReference>
<dbReference type="PANTHER" id="PTHR43133">
    <property type="entry name" value="RNA POLYMERASE ECF-TYPE SIGMA FACTO"/>
    <property type="match status" value="1"/>
</dbReference>
<evidence type="ECO:0000313" key="8">
    <source>
        <dbReference type="Proteomes" id="UP000029736"/>
    </source>
</evidence>
<keyword evidence="4" id="KW-0804">Transcription</keyword>
<feature type="domain" description="RNA polymerase sigma-70 region 2" evidence="5">
    <location>
        <begin position="28"/>
        <end position="91"/>
    </location>
</feature>
<dbReference type="InterPro" id="IPR007627">
    <property type="entry name" value="RNA_pol_sigma70_r2"/>
</dbReference>
<comment type="caution">
    <text evidence="7">The sequence shown here is derived from an EMBL/GenBank/DDBJ whole genome shotgun (WGS) entry which is preliminary data.</text>
</comment>
<proteinExistence type="inferred from homology"/>
<dbReference type="RefSeq" id="WP_044225786.1">
    <property type="nucleotide sequence ID" value="NZ_JBKAGJ010000013.1"/>
</dbReference>
<dbReference type="GO" id="GO:0003677">
    <property type="term" value="F:DNA binding"/>
    <property type="evidence" value="ECO:0007669"/>
    <property type="project" value="InterPro"/>
</dbReference>
<dbReference type="AlphaFoldDB" id="A0A098S4X2"/>
<dbReference type="GO" id="GO:0006352">
    <property type="term" value="P:DNA-templated transcription initiation"/>
    <property type="evidence" value="ECO:0007669"/>
    <property type="project" value="InterPro"/>
</dbReference>
<evidence type="ECO:0000313" key="7">
    <source>
        <dbReference type="EMBL" id="KGE86252.1"/>
    </source>
</evidence>
<accession>A0A098S4X2</accession>
<dbReference type="GO" id="GO:0016987">
    <property type="term" value="F:sigma factor activity"/>
    <property type="evidence" value="ECO:0007669"/>
    <property type="project" value="UniProtKB-KW"/>
</dbReference>
<dbReference type="Proteomes" id="UP000029736">
    <property type="component" value="Unassembled WGS sequence"/>
</dbReference>
<dbReference type="InterPro" id="IPR013324">
    <property type="entry name" value="RNA_pol_sigma_r3/r4-like"/>
</dbReference>
<organism evidence="7 8">
    <name type="scientific">Phaeodactylibacter xiamenensis</name>
    <dbReference type="NCBI Taxonomy" id="1524460"/>
    <lineage>
        <taxon>Bacteria</taxon>
        <taxon>Pseudomonadati</taxon>
        <taxon>Bacteroidota</taxon>
        <taxon>Saprospiria</taxon>
        <taxon>Saprospirales</taxon>
        <taxon>Haliscomenobacteraceae</taxon>
        <taxon>Phaeodactylibacter</taxon>
    </lineage>
</organism>
<evidence type="ECO:0000259" key="5">
    <source>
        <dbReference type="Pfam" id="PF04542"/>
    </source>
</evidence>
<dbReference type="STRING" id="1524460.IX84_22815"/>
<evidence type="ECO:0008006" key="9">
    <source>
        <dbReference type="Google" id="ProtNLM"/>
    </source>
</evidence>
<dbReference type="InterPro" id="IPR039425">
    <property type="entry name" value="RNA_pol_sigma-70-like"/>
</dbReference>
<evidence type="ECO:0000256" key="1">
    <source>
        <dbReference type="ARBA" id="ARBA00010641"/>
    </source>
</evidence>
<dbReference type="InterPro" id="IPR014284">
    <property type="entry name" value="RNA_pol_sigma-70_dom"/>
</dbReference>
<reference evidence="7 8" key="1">
    <citation type="journal article" date="2014" name="Int. J. Syst. Evol. Microbiol.">
        <title>Phaeodactylibacter xiamenensis gen. nov., sp. nov., a member of the family Saprospiraceae isolated from the marine alga Phaeodactylum tricornutum.</title>
        <authorList>
            <person name="Chen Z.Jr."/>
            <person name="Lei X."/>
            <person name="Lai Q."/>
            <person name="Li Y."/>
            <person name="Zhang B."/>
            <person name="Zhang J."/>
            <person name="Zhang H."/>
            <person name="Yang L."/>
            <person name="Zheng W."/>
            <person name="Tian Y."/>
            <person name="Yu Z."/>
            <person name="Xu H.Jr."/>
            <person name="Zheng T."/>
        </authorList>
    </citation>
    <scope>NUCLEOTIDE SEQUENCE [LARGE SCALE GENOMIC DNA]</scope>
    <source>
        <strain evidence="7 8">KD52</strain>
    </source>
</reference>
<name>A0A098S4X2_9BACT</name>
<gene>
    <name evidence="7" type="ORF">IX84_22815</name>
</gene>